<sequence>MANYKEGLSCKAARKLIKMAFMSVELCCFLCNPIAHGIIFAYESSHVDYRHDIYILVTGVFLFCYVEEYRSAGN</sequence>
<accession>A0A1I7WQH8</accession>
<proteinExistence type="predicted"/>
<feature type="transmembrane region" description="Helical" evidence="1">
    <location>
        <begin position="53"/>
        <end position="69"/>
    </location>
</feature>
<evidence type="ECO:0000256" key="1">
    <source>
        <dbReference type="SAM" id="Phobius"/>
    </source>
</evidence>
<keyword evidence="1" id="KW-1133">Transmembrane helix</keyword>
<feature type="transmembrane region" description="Helical" evidence="1">
    <location>
        <begin position="20"/>
        <end position="41"/>
    </location>
</feature>
<dbReference type="WBParaSite" id="Hba_07347">
    <property type="protein sequence ID" value="Hba_07347"/>
    <property type="gene ID" value="Hba_07347"/>
</dbReference>
<dbReference type="AlphaFoldDB" id="A0A1I7WQH8"/>
<organism evidence="2 3">
    <name type="scientific">Heterorhabditis bacteriophora</name>
    <name type="common">Entomopathogenic nematode worm</name>
    <dbReference type="NCBI Taxonomy" id="37862"/>
    <lineage>
        <taxon>Eukaryota</taxon>
        <taxon>Metazoa</taxon>
        <taxon>Ecdysozoa</taxon>
        <taxon>Nematoda</taxon>
        <taxon>Chromadorea</taxon>
        <taxon>Rhabditida</taxon>
        <taxon>Rhabditina</taxon>
        <taxon>Rhabditomorpha</taxon>
        <taxon>Strongyloidea</taxon>
        <taxon>Heterorhabditidae</taxon>
        <taxon>Heterorhabditis</taxon>
    </lineage>
</organism>
<name>A0A1I7WQH8_HETBA</name>
<protein>
    <submittedName>
        <fullName evidence="3">XK-related protein</fullName>
    </submittedName>
</protein>
<dbReference type="Proteomes" id="UP000095283">
    <property type="component" value="Unplaced"/>
</dbReference>
<keyword evidence="1" id="KW-0812">Transmembrane</keyword>
<keyword evidence="1" id="KW-0472">Membrane</keyword>
<evidence type="ECO:0000313" key="3">
    <source>
        <dbReference type="WBParaSite" id="Hba_07347"/>
    </source>
</evidence>
<evidence type="ECO:0000313" key="2">
    <source>
        <dbReference type="Proteomes" id="UP000095283"/>
    </source>
</evidence>
<keyword evidence="2" id="KW-1185">Reference proteome</keyword>
<reference evidence="3" key="1">
    <citation type="submission" date="2016-11" db="UniProtKB">
        <authorList>
            <consortium name="WormBaseParasite"/>
        </authorList>
    </citation>
    <scope>IDENTIFICATION</scope>
</reference>